<evidence type="ECO:0000313" key="2">
    <source>
        <dbReference type="EMBL" id="GAA2023792.1"/>
    </source>
</evidence>
<dbReference type="InterPro" id="IPR018713">
    <property type="entry name" value="MPAB/Lcp_cat_dom"/>
</dbReference>
<keyword evidence="3" id="KW-1185">Reference proteome</keyword>
<dbReference type="EMBL" id="BAAAPW010000001">
    <property type="protein sequence ID" value="GAA2023792.1"/>
    <property type="molecule type" value="Genomic_DNA"/>
</dbReference>
<feature type="domain" description="ER-bound oxygenase mpaB/mpaB'/Rubber oxygenase catalytic" evidence="1">
    <location>
        <begin position="14"/>
        <end position="237"/>
    </location>
</feature>
<dbReference type="PANTHER" id="PTHR36151:SF3">
    <property type="entry name" value="ER-BOUND OXYGENASE MPAB_MPAB'_RUBBER OXYGENASE CATALYTIC DOMAIN-CONTAINING PROTEIN"/>
    <property type="match status" value="1"/>
</dbReference>
<protein>
    <submittedName>
        <fullName evidence="2">Oxygenase MpaB family protein</fullName>
    </submittedName>
</protein>
<dbReference type="Pfam" id="PF09995">
    <property type="entry name" value="MPAB_Lcp_cat"/>
    <property type="match status" value="1"/>
</dbReference>
<dbReference type="RefSeq" id="WP_344368973.1">
    <property type="nucleotide sequence ID" value="NZ_BAAAPW010000001.1"/>
</dbReference>
<gene>
    <name evidence="2" type="ORF">GCM10009819_03210</name>
</gene>
<reference evidence="3" key="1">
    <citation type="journal article" date="2019" name="Int. J. Syst. Evol. Microbiol.">
        <title>The Global Catalogue of Microorganisms (GCM) 10K type strain sequencing project: providing services to taxonomists for standard genome sequencing and annotation.</title>
        <authorList>
            <consortium name="The Broad Institute Genomics Platform"/>
            <consortium name="The Broad Institute Genome Sequencing Center for Infectious Disease"/>
            <person name="Wu L."/>
            <person name="Ma J."/>
        </authorList>
    </citation>
    <scope>NUCLEOTIDE SEQUENCE [LARGE SCALE GENOMIC DNA]</scope>
    <source>
        <strain evidence="3">JCM 15672</strain>
    </source>
</reference>
<evidence type="ECO:0000259" key="1">
    <source>
        <dbReference type="Pfam" id="PF09995"/>
    </source>
</evidence>
<evidence type="ECO:0000313" key="3">
    <source>
        <dbReference type="Proteomes" id="UP001501196"/>
    </source>
</evidence>
<dbReference type="Proteomes" id="UP001501196">
    <property type="component" value="Unassembled WGS sequence"/>
</dbReference>
<sequence length="275" mass="29915">MSDDDLHADRAILRRHAADATLMAGGAAAILLQLADPRIAAGVARHSRFRERPLDRLVATHGYLTALVFGDEGDIRHAARIVDARHARVRGSGEPGYDARDPDAQRWVAATLLAVALELEERLRGAPLDARTADALVRGYAPIAARLQGGPAGWPDSRADFEAWWTERLTRLRVGDDARAVARDLLGGPGLPPALALLMPPVRLVTAALLPPALRDAYGFRWTPRARRVAGAWIAALAVARRVLPAPVRAVPTSRSLRRLRRRTRYAVSDPRGRG</sequence>
<name>A0ABP5FDE0_9MICO</name>
<organism evidence="2 3">
    <name type="scientific">Agromyces tropicus</name>
    <dbReference type="NCBI Taxonomy" id="555371"/>
    <lineage>
        <taxon>Bacteria</taxon>
        <taxon>Bacillati</taxon>
        <taxon>Actinomycetota</taxon>
        <taxon>Actinomycetes</taxon>
        <taxon>Micrococcales</taxon>
        <taxon>Microbacteriaceae</taxon>
        <taxon>Agromyces</taxon>
    </lineage>
</organism>
<comment type="caution">
    <text evidence="2">The sequence shown here is derived from an EMBL/GenBank/DDBJ whole genome shotgun (WGS) entry which is preliminary data.</text>
</comment>
<proteinExistence type="predicted"/>
<accession>A0ABP5FDE0</accession>
<dbReference type="PANTHER" id="PTHR36151">
    <property type="entry name" value="BLR2777 PROTEIN"/>
    <property type="match status" value="1"/>
</dbReference>